<dbReference type="GeneID" id="13288102"/>
<accession>E4ZK58</accession>
<reference evidence="3" key="1">
    <citation type="journal article" date="2011" name="Nat. Commun.">
        <title>Effector diversification within compartments of the Leptosphaeria maculans genome affected by Repeat-Induced Point mutations.</title>
        <authorList>
            <person name="Rouxel T."/>
            <person name="Grandaubert J."/>
            <person name="Hane J.K."/>
            <person name="Hoede C."/>
            <person name="van de Wouw A.P."/>
            <person name="Couloux A."/>
            <person name="Dominguez V."/>
            <person name="Anthouard V."/>
            <person name="Bally P."/>
            <person name="Bourras S."/>
            <person name="Cozijnsen A.J."/>
            <person name="Ciuffetti L.M."/>
            <person name="Degrave A."/>
            <person name="Dilmaghani A."/>
            <person name="Duret L."/>
            <person name="Fudal I."/>
            <person name="Goodwin S.B."/>
            <person name="Gout L."/>
            <person name="Glaser N."/>
            <person name="Linglin J."/>
            <person name="Kema G.H.J."/>
            <person name="Lapalu N."/>
            <person name="Lawrence C.B."/>
            <person name="May K."/>
            <person name="Meyer M."/>
            <person name="Ollivier B."/>
            <person name="Poulain J."/>
            <person name="Schoch C.L."/>
            <person name="Simon A."/>
            <person name="Spatafora J.W."/>
            <person name="Stachowiak A."/>
            <person name="Turgeon B.G."/>
            <person name="Tyler B.M."/>
            <person name="Vincent D."/>
            <person name="Weissenbach J."/>
            <person name="Amselem J."/>
            <person name="Quesneville H."/>
            <person name="Oliver R.P."/>
            <person name="Wincker P."/>
            <person name="Balesdent M.-H."/>
            <person name="Howlett B.J."/>
        </authorList>
    </citation>
    <scope>NUCLEOTIDE SEQUENCE [LARGE SCALE GENOMIC DNA]</scope>
    <source>
        <strain evidence="3">JN3 / isolate v23.1.3 / race Av1-4-5-6-7-8</strain>
    </source>
</reference>
<sequence length="93" mass="10738">MTDPEAKKSEIPKGDWEGRHDTVPSLTECFHTGRRRQIHSQDMAHDGLRMILYRNSLWWKRVSLPVLAFFTGHGASKTQQVCSKRKITCVVDE</sequence>
<gene>
    <name evidence="2" type="ORF">LEMA_P071610.1</name>
</gene>
<dbReference type="HOGENOM" id="CLU_2400069_0_0_1"/>
<dbReference type="Proteomes" id="UP000002668">
    <property type="component" value="Genome"/>
</dbReference>
<evidence type="ECO:0000256" key="1">
    <source>
        <dbReference type="SAM" id="MobiDB-lite"/>
    </source>
</evidence>
<dbReference type="AlphaFoldDB" id="E4ZK58"/>
<organism evidence="3">
    <name type="scientific">Leptosphaeria maculans (strain JN3 / isolate v23.1.3 / race Av1-4-5-6-7-8)</name>
    <name type="common">Blackleg fungus</name>
    <name type="synonym">Phoma lingam</name>
    <dbReference type="NCBI Taxonomy" id="985895"/>
    <lineage>
        <taxon>Eukaryota</taxon>
        <taxon>Fungi</taxon>
        <taxon>Dikarya</taxon>
        <taxon>Ascomycota</taxon>
        <taxon>Pezizomycotina</taxon>
        <taxon>Dothideomycetes</taxon>
        <taxon>Pleosporomycetidae</taxon>
        <taxon>Pleosporales</taxon>
        <taxon>Pleosporineae</taxon>
        <taxon>Leptosphaeriaceae</taxon>
        <taxon>Plenodomus</taxon>
        <taxon>Plenodomus lingam/Leptosphaeria maculans species complex</taxon>
    </lineage>
</organism>
<evidence type="ECO:0000313" key="2">
    <source>
        <dbReference type="EMBL" id="CBX91653.1"/>
    </source>
</evidence>
<evidence type="ECO:0000313" key="3">
    <source>
        <dbReference type="Proteomes" id="UP000002668"/>
    </source>
</evidence>
<dbReference type="EMBL" id="FP929072">
    <property type="protein sequence ID" value="CBX91653.1"/>
    <property type="molecule type" value="Genomic_DNA"/>
</dbReference>
<protein>
    <submittedName>
        <fullName evidence="2">Predicted protein</fullName>
    </submittedName>
</protein>
<proteinExistence type="predicted"/>
<name>E4ZK58_LEPMJ</name>
<keyword evidence="3" id="KW-1185">Reference proteome</keyword>
<dbReference type="VEuPathDB" id="FungiDB:LEMA_P071610.1"/>
<feature type="region of interest" description="Disordered" evidence="1">
    <location>
        <begin position="1"/>
        <end position="20"/>
    </location>
</feature>
<dbReference type="InParanoid" id="E4ZK58"/>